<evidence type="ECO:0000313" key="2">
    <source>
        <dbReference type="Proteomes" id="UP000026961"/>
    </source>
</evidence>
<dbReference type="Proteomes" id="UP000026961">
    <property type="component" value="Chromosome 12"/>
</dbReference>
<dbReference type="Gramene" id="OGLUM12G07240.3">
    <property type="protein sequence ID" value="OGLUM12G07240.3"/>
    <property type="gene ID" value="OGLUM12G07240"/>
</dbReference>
<reference evidence="1" key="1">
    <citation type="submission" date="2015-04" db="UniProtKB">
        <authorList>
            <consortium name="EnsemblPlants"/>
        </authorList>
    </citation>
    <scope>IDENTIFICATION</scope>
</reference>
<name>A0A0E0BQE0_9ORYZ</name>
<evidence type="ECO:0000313" key="1">
    <source>
        <dbReference type="EnsemblPlants" id="OGLUM12G07240.3"/>
    </source>
</evidence>
<dbReference type="AlphaFoldDB" id="A0A0E0BQE0"/>
<organism evidence="1">
    <name type="scientific">Oryza glumipatula</name>
    <dbReference type="NCBI Taxonomy" id="40148"/>
    <lineage>
        <taxon>Eukaryota</taxon>
        <taxon>Viridiplantae</taxon>
        <taxon>Streptophyta</taxon>
        <taxon>Embryophyta</taxon>
        <taxon>Tracheophyta</taxon>
        <taxon>Spermatophyta</taxon>
        <taxon>Magnoliopsida</taxon>
        <taxon>Liliopsida</taxon>
        <taxon>Poales</taxon>
        <taxon>Poaceae</taxon>
        <taxon>BOP clade</taxon>
        <taxon>Oryzoideae</taxon>
        <taxon>Oryzeae</taxon>
        <taxon>Oryzinae</taxon>
        <taxon>Oryza</taxon>
    </lineage>
</organism>
<dbReference type="HOGENOM" id="CLU_2761883_0_0_1"/>
<reference evidence="1" key="2">
    <citation type="submission" date="2018-05" db="EMBL/GenBank/DDBJ databases">
        <title>OgluRS3 (Oryza glumaepatula Reference Sequence Version 3).</title>
        <authorList>
            <person name="Zhang J."/>
            <person name="Kudrna D."/>
            <person name="Lee S."/>
            <person name="Talag J."/>
            <person name="Welchert J."/>
            <person name="Wing R.A."/>
        </authorList>
    </citation>
    <scope>NUCLEOTIDE SEQUENCE [LARGE SCALE GENOMIC DNA]</scope>
</reference>
<accession>A0A0E0BQE0</accession>
<keyword evidence="2" id="KW-1185">Reference proteome</keyword>
<dbReference type="EnsemblPlants" id="OGLUM12G07240.3">
    <property type="protein sequence ID" value="OGLUM12G07240.3"/>
    <property type="gene ID" value="OGLUM12G07240"/>
</dbReference>
<protein>
    <submittedName>
        <fullName evidence="1">Uncharacterized protein</fullName>
    </submittedName>
</protein>
<proteinExistence type="predicted"/>
<sequence length="70" mass="8223">MTDTDYNYINITGSSLFIMGKECYGESEETKRRLLYADHEKIFSWLDESKHVQGIGSVSRWFSEQMFCGR</sequence>